<sequence length="228" mass="26147">MQANIQEIFRSIQGEGLYAGAPAVFVRFSGCNLRCAYCDTKKSWRAAKHCLYQPVEFARHVVRVPNAVSAEDCADMIFWLSPQGLVSFTGGEPLLRAKYIAHVIQLLGANYTYLIETNGTLPAALKYLPNSPNIVYSIDLKNPKFLRFYKTVPPKSPKYIKIILEKNLSIEKTLQILNKIPMTGTPLFLQPVNNKIDKKELQKWMYFLEKNGYVYKVLPQIHKFARWK</sequence>
<dbReference type="GO" id="GO:1904047">
    <property type="term" value="F:S-adenosyl-L-methionine binding"/>
    <property type="evidence" value="ECO:0007669"/>
    <property type="project" value="UniProtKB-UniRule"/>
</dbReference>
<dbReference type="GO" id="GO:0051539">
    <property type="term" value="F:4 iron, 4 sulfur cluster binding"/>
    <property type="evidence" value="ECO:0007669"/>
    <property type="project" value="UniProtKB-UniRule"/>
</dbReference>
<dbReference type="InterPro" id="IPR058240">
    <property type="entry name" value="rSAM_sf"/>
</dbReference>
<evidence type="ECO:0000256" key="4">
    <source>
        <dbReference type="ARBA" id="ARBA00022842"/>
    </source>
</evidence>
<dbReference type="SUPFAM" id="SSF102114">
    <property type="entry name" value="Radical SAM enzymes"/>
    <property type="match status" value="1"/>
</dbReference>
<keyword evidence="3 8" id="KW-0479">Metal-binding</keyword>
<dbReference type="Pfam" id="PF04055">
    <property type="entry name" value="Radical_SAM"/>
    <property type="match status" value="1"/>
</dbReference>
<feature type="binding site" evidence="8">
    <location>
        <position position="31"/>
    </location>
    <ligand>
        <name>[4Fe-4S] cluster</name>
        <dbReference type="ChEBI" id="CHEBI:49883"/>
        <note>4Fe-4S-S-AdoMet</note>
    </ligand>
</feature>
<gene>
    <name evidence="8 10" type="primary">queE</name>
    <name evidence="10" type="ORF">NO1_1646</name>
</gene>
<dbReference type="PANTHER" id="PTHR42836">
    <property type="entry name" value="7-CARBOXY-7-DEAZAGUANINE SYNTHASE"/>
    <property type="match status" value="1"/>
</dbReference>
<dbReference type="InterPro" id="IPR013785">
    <property type="entry name" value="Aldolase_TIM"/>
</dbReference>
<comment type="cofactor">
    <cofactor evidence="8">
        <name>S-adenosyl-L-methionine</name>
        <dbReference type="ChEBI" id="CHEBI:59789"/>
    </cofactor>
    <text evidence="8">Binds 1 S-adenosyl-L-methionine per subunit.</text>
</comment>
<keyword evidence="4 8" id="KW-0460">Magnesium</keyword>
<feature type="binding site" evidence="8">
    <location>
        <begin position="37"/>
        <end position="39"/>
    </location>
    <ligand>
        <name>S-adenosyl-L-methionine</name>
        <dbReference type="ChEBI" id="CHEBI:59789"/>
    </ligand>
</feature>
<evidence type="ECO:0000256" key="1">
    <source>
        <dbReference type="ARBA" id="ARBA00022485"/>
    </source>
</evidence>
<evidence type="ECO:0000313" key="10">
    <source>
        <dbReference type="EMBL" id="GBR74481.1"/>
    </source>
</evidence>
<dbReference type="GO" id="GO:0000287">
    <property type="term" value="F:magnesium ion binding"/>
    <property type="evidence" value="ECO:0007669"/>
    <property type="project" value="UniProtKB-UniRule"/>
</dbReference>
<feature type="binding site" evidence="8">
    <location>
        <position position="38"/>
    </location>
    <ligand>
        <name>[4Fe-4S] cluster</name>
        <dbReference type="ChEBI" id="CHEBI:49883"/>
        <note>4Fe-4S-S-AdoMet</note>
    </ligand>
</feature>
<reference evidence="10 11" key="1">
    <citation type="journal article" date="2019" name="ISME J.">
        <title>Genome analyses of uncultured TG2/ZB3 bacteria in 'Margulisbacteria' specifically attached to ectosymbiotic spirochetes of protists in the termite gut.</title>
        <authorList>
            <person name="Utami Y.D."/>
            <person name="Kuwahara H."/>
            <person name="Igai K."/>
            <person name="Murakami T."/>
            <person name="Sugaya K."/>
            <person name="Morikawa T."/>
            <person name="Nagura Y."/>
            <person name="Yuki M."/>
            <person name="Deevong P."/>
            <person name="Inoue T."/>
            <person name="Kihara K."/>
            <person name="Lo N."/>
            <person name="Yamada A."/>
            <person name="Ohkuma M."/>
            <person name="Hongoh Y."/>
        </authorList>
    </citation>
    <scope>NUCLEOTIDE SEQUENCE [LARGE SCALE GENOMIC DNA]</scope>
    <source>
        <strain evidence="10">NkOx7-01</strain>
    </source>
</reference>
<dbReference type="GO" id="GO:0016840">
    <property type="term" value="F:carbon-nitrogen lyase activity"/>
    <property type="evidence" value="ECO:0007669"/>
    <property type="project" value="UniProtKB-UniRule"/>
</dbReference>
<dbReference type="HAMAP" id="MF_00917">
    <property type="entry name" value="QueE"/>
    <property type="match status" value="1"/>
</dbReference>
<dbReference type="SFLD" id="SFLDS00029">
    <property type="entry name" value="Radical_SAM"/>
    <property type="match status" value="1"/>
</dbReference>
<comment type="caution">
    <text evidence="8">Lacks conserved residue(s) required for the propagation of feature annotation.</text>
</comment>
<dbReference type="AlphaFoldDB" id="A0A388TCU6"/>
<comment type="subunit">
    <text evidence="8">Homodimer.</text>
</comment>
<dbReference type="EMBL" id="BGZN01000048">
    <property type="protein sequence ID" value="GBR74481.1"/>
    <property type="molecule type" value="Genomic_DNA"/>
</dbReference>
<dbReference type="PROSITE" id="PS51918">
    <property type="entry name" value="RADICAL_SAM"/>
    <property type="match status" value="1"/>
</dbReference>
<dbReference type="GO" id="GO:0008616">
    <property type="term" value="P:tRNA queuosine(34) biosynthetic process"/>
    <property type="evidence" value="ECO:0007669"/>
    <property type="project" value="UniProtKB-UniRule"/>
</dbReference>
<feature type="binding site" evidence="8">
    <location>
        <position position="35"/>
    </location>
    <ligand>
        <name>[4Fe-4S] cluster</name>
        <dbReference type="ChEBI" id="CHEBI:49883"/>
        <note>4Fe-4S-S-AdoMet</note>
    </ligand>
</feature>
<evidence type="ECO:0000259" key="9">
    <source>
        <dbReference type="PROSITE" id="PS51918"/>
    </source>
</evidence>
<evidence type="ECO:0000256" key="7">
    <source>
        <dbReference type="ARBA" id="ARBA00023239"/>
    </source>
</evidence>
<feature type="binding site" evidence="8">
    <location>
        <position position="40"/>
    </location>
    <ligand>
        <name>Mg(2+)</name>
        <dbReference type="ChEBI" id="CHEBI:18420"/>
    </ligand>
</feature>
<comment type="cofactor">
    <cofactor evidence="8">
        <name>Mg(2+)</name>
        <dbReference type="ChEBI" id="CHEBI:18420"/>
    </cofactor>
</comment>
<feature type="binding site" evidence="8">
    <location>
        <begin position="12"/>
        <end position="14"/>
    </location>
    <ligand>
        <name>substrate</name>
    </ligand>
</feature>
<name>A0A388TCU6_TERA1</name>
<evidence type="ECO:0000256" key="6">
    <source>
        <dbReference type="ARBA" id="ARBA00023014"/>
    </source>
</evidence>
<dbReference type="Gene3D" id="3.20.20.70">
    <property type="entry name" value="Aldolase class I"/>
    <property type="match status" value="1"/>
</dbReference>
<feature type="binding site" evidence="8">
    <location>
        <position position="91"/>
    </location>
    <ligand>
        <name>S-adenosyl-L-methionine</name>
        <dbReference type="ChEBI" id="CHEBI:59789"/>
    </ligand>
</feature>
<keyword evidence="2 8" id="KW-0949">S-adenosyl-L-methionine</keyword>
<evidence type="ECO:0000256" key="8">
    <source>
        <dbReference type="HAMAP-Rule" id="MF_00917"/>
    </source>
</evidence>
<proteinExistence type="inferred from homology"/>
<evidence type="ECO:0000313" key="11">
    <source>
        <dbReference type="Proteomes" id="UP000269352"/>
    </source>
</evidence>
<feature type="domain" description="Radical SAM core" evidence="9">
    <location>
        <begin position="18"/>
        <end position="228"/>
    </location>
</feature>
<keyword evidence="5 8" id="KW-0408">Iron</keyword>
<dbReference type="Proteomes" id="UP000269352">
    <property type="component" value="Unassembled WGS sequence"/>
</dbReference>
<protein>
    <recommendedName>
        <fullName evidence="8">7-carboxy-7-deazaguanine synthase</fullName>
        <shortName evidence="8">CDG synthase</shortName>
        <ecNumber evidence="8">4.3.99.3</ecNumber>
    </recommendedName>
    <alternativeName>
        <fullName evidence="8">Queuosine biosynthesis protein QueE</fullName>
    </alternativeName>
</protein>
<feature type="binding site" evidence="8">
    <location>
        <position position="89"/>
    </location>
    <ligand>
        <name>substrate</name>
    </ligand>
</feature>
<keyword evidence="11" id="KW-1185">Reference proteome</keyword>
<evidence type="ECO:0000256" key="3">
    <source>
        <dbReference type="ARBA" id="ARBA00022723"/>
    </source>
</evidence>
<dbReference type="UniPathway" id="UPA00391"/>
<keyword evidence="8" id="KW-0671">Queuosine biosynthesis</keyword>
<evidence type="ECO:0000256" key="2">
    <source>
        <dbReference type="ARBA" id="ARBA00022691"/>
    </source>
</evidence>
<keyword evidence="6 8" id="KW-0411">Iron-sulfur</keyword>
<keyword evidence="7 8" id="KW-0456">Lyase</keyword>
<comment type="catalytic activity">
    <reaction evidence="8">
        <text>6-carboxy-5,6,7,8-tetrahydropterin + H(+) = 7-carboxy-7-carbaguanine + NH4(+)</text>
        <dbReference type="Rhea" id="RHEA:27974"/>
        <dbReference type="ChEBI" id="CHEBI:15378"/>
        <dbReference type="ChEBI" id="CHEBI:28938"/>
        <dbReference type="ChEBI" id="CHEBI:61032"/>
        <dbReference type="ChEBI" id="CHEBI:61036"/>
        <dbReference type="EC" id="4.3.99.3"/>
    </reaction>
</comment>
<dbReference type="EC" id="4.3.99.3" evidence="8"/>
<comment type="similarity">
    <text evidence="8">Belongs to the radical SAM superfamily. 7-carboxy-7-deazaguanine synthase family.</text>
</comment>
<comment type="pathway">
    <text evidence="8">Purine metabolism; 7-cyano-7-deazaguanine biosynthesis.</text>
</comment>
<organism evidence="10 11">
    <name type="scientific">Termititenax aidoneus</name>
    <dbReference type="NCBI Taxonomy" id="2218524"/>
    <lineage>
        <taxon>Bacteria</taxon>
        <taxon>Bacillati</taxon>
        <taxon>Candidatus Margulisiibacteriota</taxon>
        <taxon>Candidatus Termititenacia</taxon>
        <taxon>Candidatus Termititenacales</taxon>
        <taxon>Candidatus Termititenacaceae</taxon>
        <taxon>Candidatus Termititenax</taxon>
    </lineage>
</organism>
<dbReference type="CDD" id="cd01335">
    <property type="entry name" value="Radical_SAM"/>
    <property type="match status" value="1"/>
</dbReference>
<feature type="binding site" evidence="8">
    <location>
        <position position="27"/>
    </location>
    <ligand>
        <name>substrate</name>
    </ligand>
</feature>
<comment type="caution">
    <text evidence="10">The sequence shown here is derived from an EMBL/GenBank/DDBJ whole genome shotgun (WGS) entry which is preliminary data.</text>
</comment>
<dbReference type="InterPro" id="IPR007197">
    <property type="entry name" value="rSAM"/>
</dbReference>
<dbReference type="PIRSF" id="PIRSF000370">
    <property type="entry name" value="QueE"/>
    <property type="match status" value="1"/>
</dbReference>
<comment type="cofactor">
    <cofactor evidence="8">
        <name>[4Fe-4S] cluster</name>
        <dbReference type="ChEBI" id="CHEBI:49883"/>
    </cofactor>
    <text evidence="8">Binds 1 [4Fe-4S] cluster. The cluster is coordinated with 3 cysteines and an exchangeable S-adenosyl-L-methionine.</text>
</comment>
<dbReference type="InterPro" id="IPR024924">
    <property type="entry name" value="7-CO-7-deazaguanine_synth-like"/>
</dbReference>
<dbReference type="PANTHER" id="PTHR42836:SF1">
    <property type="entry name" value="7-CARBOXY-7-DEAZAGUANINE SYNTHASE"/>
    <property type="match status" value="1"/>
</dbReference>
<comment type="function">
    <text evidence="8">Catalyzes the complex heterocyclic radical-mediated conversion of 6-carboxy-5,6,7,8-tetrahydropterin (CPH4) to 7-carboxy-7-deazaguanine (CDG), a step common to the biosynthetic pathways of all 7-deazapurine-containing compounds.</text>
</comment>
<accession>A0A388TCU6</accession>
<keyword evidence="1 8" id="KW-0004">4Fe-4S</keyword>
<evidence type="ECO:0000256" key="5">
    <source>
        <dbReference type="ARBA" id="ARBA00023004"/>
    </source>
</evidence>